<name>A0AC61NCP5_9BACT</name>
<evidence type="ECO:0000313" key="1">
    <source>
        <dbReference type="EMBL" id="QZE13285.1"/>
    </source>
</evidence>
<keyword evidence="2" id="KW-1185">Reference proteome</keyword>
<dbReference type="EMBL" id="CP081303">
    <property type="protein sequence ID" value="QZE13285.1"/>
    <property type="molecule type" value="Genomic_DNA"/>
</dbReference>
<accession>A0AC61NCP5</accession>
<dbReference type="Proteomes" id="UP000826212">
    <property type="component" value="Chromosome"/>
</dbReference>
<gene>
    <name evidence="1" type="ORF">K4L44_11885</name>
</gene>
<evidence type="ECO:0000313" key="2">
    <source>
        <dbReference type="Proteomes" id="UP000826212"/>
    </source>
</evidence>
<protein>
    <submittedName>
        <fullName evidence="1">Sulfatase</fullName>
    </submittedName>
</protein>
<sequence length="509" mass="56477">MMVNKLKIGISLLVGGALFPTTAVKADEIKKSSKPNIILFVVDDMGWEDSSVPMWDQTVPTNRLYHTPNMERLAASGVTFTDAYASSPVCSPTRTAIMTGQNPMRTRISNWIPGEGQGNRQQQKYLLPDWNIPGISKDQYTLPQMLKKAGYFTAIIGKGHLGNYGAFAANPEHIGFDVAIASHAAGHPGSYYVPYGNPKSSHHVPDLDAFYKDSTYLTDALTSVAVNMIDSLSRNPEKPFFIDLSHYALHTPLMEHPQLFKKYLGLGYNRTQARYASMVESMDASLGRVMDALQVNGQLENTAIFFISDNGGLATHGGNNRDGRYATSCFPLRLGKGGAYEGGIRIPMIVSLPNAKKKNVRVNEPVITDDLFLSFADLAHAGVRSNFVSDGVSIIPLVTGKKKHLKREIPLIWHYPHYWAGPGIRRMYPDVKPYTAIRMGDYKLLYDYDASKAELYNLKEDIGEKHDIIQSNPKIAKKLCDALVKQMKAVEAQTPVDRDTKQPVPYPHL</sequence>
<organism evidence="1 2">
    <name type="scientific">Halosquirtibacter laminarini</name>
    <dbReference type="NCBI Taxonomy" id="3374600"/>
    <lineage>
        <taxon>Bacteria</taxon>
        <taxon>Pseudomonadati</taxon>
        <taxon>Bacteroidota</taxon>
        <taxon>Bacteroidia</taxon>
        <taxon>Marinilabiliales</taxon>
        <taxon>Prolixibacteraceae</taxon>
        <taxon>Halosquirtibacter</taxon>
    </lineage>
</organism>
<reference evidence="1" key="1">
    <citation type="submission" date="2021-08" db="EMBL/GenBank/DDBJ databases">
        <title>Novel anaerobic bacterium isolated from sea squirt in East Sea, Republic of Korea.</title>
        <authorList>
            <person name="Nguyen T.H."/>
            <person name="Li Z."/>
            <person name="Lee Y.-J."/>
            <person name="Ko J."/>
            <person name="Kim S.-G."/>
        </authorList>
    </citation>
    <scope>NUCLEOTIDE SEQUENCE</scope>
    <source>
        <strain evidence="1">KCTC 25031</strain>
    </source>
</reference>
<proteinExistence type="predicted"/>